<comment type="caution">
    <text evidence="2">The sequence shown here is derived from an EMBL/GenBank/DDBJ whole genome shotgun (WGS) entry which is preliminary data.</text>
</comment>
<evidence type="ECO:0000313" key="2">
    <source>
        <dbReference type="EMBL" id="OFE42938.1"/>
    </source>
</evidence>
<dbReference type="STRING" id="202956.BJN41_11505"/>
<dbReference type="AlphaFoldDB" id="A0A1E8E0N5"/>
<dbReference type="InterPro" id="IPR002575">
    <property type="entry name" value="Aminoglycoside_PTrfase"/>
</dbReference>
<dbReference type="InterPro" id="IPR041726">
    <property type="entry name" value="ACAD10_11_N"/>
</dbReference>
<reference evidence="2 3" key="1">
    <citation type="submission" date="2016-10" db="EMBL/GenBank/DDBJ databases">
        <title>Genome of airborne Acinetobacter sp. 5-2Ac02 in the hospital environment: Species near to Acinetobacter towneri.</title>
        <authorList>
            <person name="Barbosa B."/>
            <person name="Fernandez-Garcia L."/>
            <person name="Gato E."/>
            <person name="Leao R."/>
            <person name="Albano R."/>
            <person name="Fernandez B."/>
            <person name="Fernandez-Cuenca F."/>
            <person name="Marques E."/>
            <person name="Tomas M."/>
        </authorList>
    </citation>
    <scope>NUCLEOTIDE SEQUENCE [LARGE SCALE GENOMIC DNA]</scope>
    <source>
        <strain evidence="2 3">5-2Ac02</strain>
    </source>
</reference>
<dbReference type="EMBL" id="MKQS01000021">
    <property type="protein sequence ID" value="OFE42938.1"/>
    <property type="molecule type" value="Genomic_DNA"/>
</dbReference>
<dbReference type="PANTHER" id="PTHR47829">
    <property type="entry name" value="HYDROLASE, PUTATIVE (AFU_ORTHOLOGUE AFUA_1G12880)-RELATED"/>
    <property type="match status" value="1"/>
</dbReference>
<dbReference type="SUPFAM" id="SSF56112">
    <property type="entry name" value="Protein kinase-like (PK-like)"/>
    <property type="match status" value="1"/>
</dbReference>
<dbReference type="Gene3D" id="3.90.1200.10">
    <property type="match status" value="1"/>
</dbReference>
<dbReference type="Proteomes" id="UP000186931">
    <property type="component" value="Unassembled WGS sequence"/>
</dbReference>
<evidence type="ECO:0000259" key="1">
    <source>
        <dbReference type="Pfam" id="PF01636"/>
    </source>
</evidence>
<dbReference type="InterPro" id="IPR052898">
    <property type="entry name" value="ACAD10-like"/>
</dbReference>
<protein>
    <submittedName>
        <fullName evidence="2">Phosphotransferase family protein</fullName>
    </submittedName>
</protein>
<dbReference type="Pfam" id="PF01636">
    <property type="entry name" value="APH"/>
    <property type="match status" value="1"/>
</dbReference>
<feature type="domain" description="Aminoglycoside phosphotransferase" evidence="1">
    <location>
        <begin position="37"/>
        <end position="269"/>
    </location>
</feature>
<proteinExistence type="predicted"/>
<keyword evidence="2" id="KW-0808">Transferase</keyword>
<dbReference type="CDD" id="cd05154">
    <property type="entry name" value="ACAD10_11_N-like"/>
    <property type="match status" value="1"/>
</dbReference>
<sequence length="373" mass="43016">MSVIDVGGTVRKGEELDIQAVTAWLKQQNVDVLEPVEVTQYSGGASNWTYRLKYSNADLILRRPPKGTKAKSAHDMAREYHVQKNLAPFYPVLPEMVALCQDESVIGSDFYVMQRIEGIIPRAKLPPELDFSEAQVHELCVNVIDKLIELHQVPYAGTELEKLGKGDGYCRRQVEGWDARYAKAHTINVPSFKYVRKWLLDHIPADSKTCIIHNDWRFDNVILDPKNPTQVIGVLDWEMATLGDPLMDLGSALAYWVEDSDNQIFKATRRQPTHLKGMFTRQQVVDYYLHKTGLSTDNWTFYEVFGIFRLAVIAQQIYYRYFHKQTNNPAFKDFWIVIHALHIRALKLIGLQKLEANELAQKYITKFKELMPK</sequence>
<organism evidence="2 3">
    <name type="scientific">Acinetobacter towneri</name>
    <dbReference type="NCBI Taxonomy" id="202956"/>
    <lineage>
        <taxon>Bacteria</taxon>
        <taxon>Pseudomonadati</taxon>
        <taxon>Pseudomonadota</taxon>
        <taxon>Gammaproteobacteria</taxon>
        <taxon>Moraxellales</taxon>
        <taxon>Moraxellaceae</taxon>
        <taxon>Acinetobacter</taxon>
    </lineage>
</organism>
<accession>A0A1E8E0N5</accession>
<dbReference type="eggNOG" id="COG3173">
    <property type="taxonomic scope" value="Bacteria"/>
</dbReference>
<dbReference type="PANTHER" id="PTHR47829:SF1">
    <property type="entry name" value="HAD FAMILY PHOSPHATASE"/>
    <property type="match status" value="1"/>
</dbReference>
<dbReference type="GO" id="GO:0016740">
    <property type="term" value="F:transferase activity"/>
    <property type="evidence" value="ECO:0007669"/>
    <property type="project" value="UniProtKB-KW"/>
</dbReference>
<dbReference type="Gene3D" id="3.30.200.20">
    <property type="entry name" value="Phosphorylase Kinase, domain 1"/>
    <property type="match status" value="1"/>
</dbReference>
<dbReference type="RefSeq" id="WP_070155162.1">
    <property type="nucleotide sequence ID" value="NZ_MKQS01000021.1"/>
</dbReference>
<gene>
    <name evidence="2" type="ORF">BJN41_11505</name>
</gene>
<name>A0A1E8E0N5_9GAMM</name>
<evidence type="ECO:0000313" key="3">
    <source>
        <dbReference type="Proteomes" id="UP000186931"/>
    </source>
</evidence>
<dbReference type="InterPro" id="IPR011009">
    <property type="entry name" value="Kinase-like_dom_sf"/>
</dbReference>